<evidence type="ECO:0000256" key="10">
    <source>
        <dbReference type="SAM" id="MobiDB-lite"/>
    </source>
</evidence>
<feature type="disulfide bond" evidence="9">
    <location>
        <begin position="283"/>
        <end position="312"/>
    </location>
</feature>
<keyword evidence="7 9" id="KW-1015">Disulfide bond</keyword>
<reference evidence="13" key="1">
    <citation type="submission" date="2022-10" db="EMBL/GenBank/DDBJ databases">
        <title>The complete genomes of actinobacterial strains from the NBC collection.</title>
        <authorList>
            <person name="Joergensen T.S."/>
            <person name="Alvarez Arevalo M."/>
            <person name="Sterndorff E.B."/>
            <person name="Faurdal D."/>
            <person name="Vuksanovic O."/>
            <person name="Mourched A.-S."/>
            <person name="Charusanti P."/>
            <person name="Shaw S."/>
            <person name="Blin K."/>
            <person name="Weber T."/>
        </authorList>
    </citation>
    <scope>NUCLEOTIDE SEQUENCE</scope>
    <source>
        <strain evidence="13">NBC_00060</strain>
    </source>
</reference>
<dbReference type="InterPro" id="IPR043504">
    <property type="entry name" value="Peptidase_S1_PA_chymotrypsin"/>
</dbReference>
<sequence>MDEHTARVILNVTSSAAAETALREGVQTRLVERSTAQLRKVRAHLEHTARIAGTGWATDPVHDKIAVSADATVSGARLDQLEKALKPLGEAVALTRVAGSYTSASRRGLAQASGTRALATGTGSSATRAPALHGGDAIYNESRDTTCSLGFNVRSNRDPHVYFFVTAGHCGHGNARFAVPDDDETTVGSMSVFRPGVDSQKGDYRIVKYTASGIPPHDVDLYNGRFQTITKAGEARVGQKVTRSGISSEVRSGVVTAVDQTLNGVDYDGHSFEVRGLVKTTACAMPGDSGGPFFSGTTALGLTSAIDKGTGCGTQPGSPRGVTYFQPIGEALKAYDVSLY</sequence>
<feature type="region of interest" description="Disordered" evidence="10">
    <location>
        <begin position="112"/>
        <end position="132"/>
    </location>
</feature>
<accession>A0AAU2GTZ1</accession>
<dbReference type="GO" id="GO:0006508">
    <property type="term" value="P:proteolysis"/>
    <property type="evidence" value="ECO:0007669"/>
    <property type="project" value="UniProtKB-KW"/>
</dbReference>
<comment type="similarity">
    <text evidence="1">Belongs to the peptidase S1 family.</text>
</comment>
<evidence type="ECO:0000256" key="4">
    <source>
        <dbReference type="ARBA" id="ARBA00022801"/>
    </source>
</evidence>
<dbReference type="EMBL" id="CP108253">
    <property type="protein sequence ID" value="WTU38350.1"/>
    <property type="molecule type" value="Genomic_DNA"/>
</dbReference>
<feature type="domain" description="Peptidase S1" evidence="11">
    <location>
        <begin position="163"/>
        <end position="326"/>
    </location>
</feature>
<keyword evidence="6" id="KW-0865">Zymogen</keyword>
<dbReference type="PRINTS" id="PR00861">
    <property type="entry name" value="ALYTICPTASE"/>
</dbReference>
<evidence type="ECO:0000259" key="12">
    <source>
        <dbReference type="Pfam" id="PF02983"/>
    </source>
</evidence>
<evidence type="ECO:0000256" key="7">
    <source>
        <dbReference type="ARBA" id="ARBA00023157"/>
    </source>
</evidence>
<dbReference type="InterPro" id="IPR004236">
    <property type="entry name" value="Pept_S1_alpha_lytic"/>
</dbReference>
<evidence type="ECO:0000256" key="9">
    <source>
        <dbReference type="PIRSR" id="PIRSR001134-2"/>
    </source>
</evidence>
<evidence type="ECO:0000259" key="11">
    <source>
        <dbReference type="Pfam" id="PF00089"/>
    </source>
</evidence>
<gene>
    <name evidence="13" type="ORF">OHV25_01645</name>
</gene>
<evidence type="ECO:0000256" key="6">
    <source>
        <dbReference type="ARBA" id="ARBA00023145"/>
    </source>
</evidence>
<name>A0AAU2GTZ1_9ACTN</name>
<keyword evidence="4" id="KW-0378">Hydrolase</keyword>
<dbReference type="Pfam" id="PF02983">
    <property type="entry name" value="Pro_Al_protease"/>
    <property type="match status" value="1"/>
</dbReference>
<feature type="disulfide bond" evidence="9">
    <location>
        <begin position="147"/>
        <end position="170"/>
    </location>
</feature>
<evidence type="ECO:0000256" key="5">
    <source>
        <dbReference type="ARBA" id="ARBA00022825"/>
    </source>
</evidence>
<dbReference type="AlphaFoldDB" id="A0AAU2GTZ1"/>
<feature type="active site" description="Charge relay system" evidence="8">
    <location>
        <position position="289"/>
    </location>
</feature>
<dbReference type="CDD" id="cd21112">
    <property type="entry name" value="alphaLP-like"/>
    <property type="match status" value="1"/>
</dbReference>
<dbReference type="InterPro" id="IPR001316">
    <property type="entry name" value="Pept_S1A_streptogrisin"/>
</dbReference>
<keyword evidence="2" id="KW-0645">Protease</keyword>
<evidence type="ECO:0000256" key="3">
    <source>
        <dbReference type="ARBA" id="ARBA00022729"/>
    </source>
</evidence>
<evidence type="ECO:0000256" key="2">
    <source>
        <dbReference type="ARBA" id="ARBA00022670"/>
    </source>
</evidence>
<dbReference type="SUPFAM" id="SSF50494">
    <property type="entry name" value="Trypsin-like serine proteases"/>
    <property type="match status" value="1"/>
</dbReference>
<proteinExistence type="inferred from homology"/>
<dbReference type="Pfam" id="PF00089">
    <property type="entry name" value="Trypsin"/>
    <property type="match status" value="1"/>
</dbReference>
<dbReference type="GO" id="GO:0005576">
    <property type="term" value="C:extracellular region"/>
    <property type="evidence" value="ECO:0007669"/>
    <property type="project" value="InterPro"/>
</dbReference>
<feature type="active site" description="Charge relay system" evidence="8">
    <location>
        <position position="169"/>
    </location>
</feature>
<dbReference type="PIRSF" id="PIRSF001134">
    <property type="entry name" value="Streptogrisin"/>
    <property type="match status" value="1"/>
</dbReference>
<feature type="domain" description="Peptidase S1A alpha-lytic prodomain" evidence="12">
    <location>
        <begin position="33"/>
        <end position="84"/>
    </location>
</feature>
<dbReference type="GO" id="GO:0004252">
    <property type="term" value="F:serine-type endopeptidase activity"/>
    <property type="evidence" value="ECO:0007669"/>
    <property type="project" value="InterPro"/>
</dbReference>
<dbReference type="InterPro" id="IPR009003">
    <property type="entry name" value="Peptidase_S1_PA"/>
</dbReference>
<dbReference type="Gene3D" id="2.40.10.10">
    <property type="entry name" value="Trypsin-like serine proteases"/>
    <property type="match status" value="2"/>
</dbReference>
<evidence type="ECO:0000313" key="13">
    <source>
        <dbReference type="EMBL" id="WTU38350.1"/>
    </source>
</evidence>
<protein>
    <submittedName>
        <fullName evidence="13">S1 family peptidase</fullName>
    </submittedName>
</protein>
<evidence type="ECO:0000256" key="8">
    <source>
        <dbReference type="PIRSR" id="PIRSR001134-1"/>
    </source>
</evidence>
<keyword evidence="5" id="KW-0720">Serine protease</keyword>
<keyword evidence="3" id="KW-0732">Signal</keyword>
<dbReference type="InterPro" id="IPR001254">
    <property type="entry name" value="Trypsin_dom"/>
</dbReference>
<feature type="active site" description="Charge relay system" evidence="8">
    <location>
        <position position="203"/>
    </location>
</feature>
<organism evidence="13">
    <name type="scientific">Streptomyces sp. NBC_00060</name>
    <dbReference type="NCBI Taxonomy" id="2975636"/>
    <lineage>
        <taxon>Bacteria</taxon>
        <taxon>Bacillati</taxon>
        <taxon>Actinomycetota</taxon>
        <taxon>Actinomycetes</taxon>
        <taxon>Kitasatosporales</taxon>
        <taxon>Streptomycetaceae</taxon>
        <taxon>Streptomyces</taxon>
    </lineage>
</organism>
<evidence type="ECO:0000256" key="1">
    <source>
        <dbReference type="ARBA" id="ARBA00007664"/>
    </source>
</evidence>